<feature type="chain" id="PRO_5038682550" evidence="2">
    <location>
        <begin position="22"/>
        <end position="426"/>
    </location>
</feature>
<evidence type="ECO:0000256" key="2">
    <source>
        <dbReference type="SAM" id="SignalP"/>
    </source>
</evidence>
<reference evidence="5 6" key="1">
    <citation type="submission" date="2016-06" db="EMBL/GenBank/DDBJ databases">
        <title>Complete genome sequence of a saline-alkali tolerant type strain Dietzia timorensis ID05-A0528T.</title>
        <authorList>
            <person name="Wu X."/>
        </authorList>
    </citation>
    <scope>NUCLEOTIDE SEQUENCE [LARGE SCALE GENOMIC DNA]</scope>
    <source>
        <strain evidence="5 6">ID05-A0528</strain>
    </source>
</reference>
<evidence type="ECO:0000256" key="1">
    <source>
        <dbReference type="SAM" id="MobiDB-lite"/>
    </source>
</evidence>
<evidence type="ECO:0000313" key="5">
    <source>
        <dbReference type="EMBL" id="ANI93078.1"/>
    </source>
</evidence>
<organism evidence="5 6">
    <name type="scientific">Dietzia timorensis</name>
    <dbReference type="NCBI Taxonomy" id="499555"/>
    <lineage>
        <taxon>Bacteria</taxon>
        <taxon>Bacillati</taxon>
        <taxon>Actinomycetota</taxon>
        <taxon>Actinomycetes</taxon>
        <taxon>Mycobacteriales</taxon>
        <taxon>Dietziaceae</taxon>
        <taxon>Dietzia</taxon>
    </lineage>
</organism>
<evidence type="ECO:0000259" key="3">
    <source>
        <dbReference type="Pfam" id="PF24088"/>
    </source>
</evidence>
<feature type="signal peptide" evidence="2">
    <location>
        <begin position="1"/>
        <end position="21"/>
    </location>
</feature>
<feature type="domain" description="DUF7373" evidence="3">
    <location>
        <begin position="63"/>
        <end position="262"/>
    </location>
</feature>
<keyword evidence="6" id="KW-1185">Reference proteome</keyword>
<evidence type="ECO:0000313" key="6">
    <source>
        <dbReference type="Proteomes" id="UP000186104"/>
    </source>
</evidence>
<dbReference type="OrthoDB" id="4398318at2"/>
<protein>
    <submittedName>
        <fullName evidence="5">Uncharacterized protein</fullName>
    </submittedName>
</protein>
<proteinExistence type="predicted"/>
<keyword evidence="2" id="KW-0732">Signal</keyword>
<dbReference type="Proteomes" id="UP000186104">
    <property type="component" value="Chromosome"/>
</dbReference>
<dbReference type="PROSITE" id="PS51257">
    <property type="entry name" value="PROKAR_LIPOPROTEIN"/>
    <property type="match status" value="1"/>
</dbReference>
<evidence type="ECO:0000259" key="4">
    <source>
        <dbReference type="Pfam" id="PF24092"/>
    </source>
</evidence>
<dbReference type="KEGG" id="dtm:BJL86_2314"/>
<sequence>MKTSPLRGGIAVALTATVVLGGCSSGTASSDQDESAATPTVDLDSLDTGDFATEPHGDFGHSDEATMTQFDAQRLTEFTAFPVEIDPLYEASDELNIQIHTSVEDGYGSDTQNEVKTELGWDFGTVGSGYANAPDDDPKDQLFFEISHFPDEESAAEAAVRMGEMERDREALMPGAKPLPVSRTPVEIPRYPDAVATTEISRVDPEDDTLQVLSYSTRGEFVVRTSVTAPQEDQDRAVETVARTLDVQNPLLDQFTAASTSDSEEPSESDVNTKIDQGEVIRYALPEPSKPQYVEGSAPGEYGPRGFGHLSRGGPRMVDILNTAGVQHIGVWGSTVFRAGDEERATRLDEDLKDFYLDFGFFEDEAPADIPRSACYFAPAGTNRVNQCLVIVGKYVGLVTNIGPVSGVHQELAAQYAILTQADQEA</sequence>
<dbReference type="Pfam" id="PF24092">
    <property type="entry name" value="DUF7373_C"/>
    <property type="match status" value="1"/>
</dbReference>
<name>A0A173LN67_9ACTN</name>
<dbReference type="RefSeq" id="WP_075844982.1">
    <property type="nucleotide sequence ID" value="NZ_CP015961.1"/>
</dbReference>
<dbReference type="Pfam" id="PF24088">
    <property type="entry name" value="DUF7373"/>
    <property type="match status" value="1"/>
</dbReference>
<dbReference type="InterPro" id="IPR056463">
    <property type="entry name" value="DUF7373_C"/>
</dbReference>
<dbReference type="STRING" id="499555.BJL86_2314"/>
<feature type="compositionally biased region" description="Polar residues" evidence="1">
    <location>
        <begin position="26"/>
        <end position="38"/>
    </location>
</feature>
<dbReference type="InterPro" id="IPR055797">
    <property type="entry name" value="DUF7373"/>
</dbReference>
<feature type="domain" description="DUF7373" evidence="4">
    <location>
        <begin position="295"/>
        <end position="421"/>
    </location>
</feature>
<feature type="region of interest" description="Disordered" evidence="1">
    <location>
        <begin position="26"/>
        <end position="61"/>
    </location>
</feature>
<dbReference type="EMBL" id="CP015961">
    <property type="protein sequence ID" value="ANI93078.1"/>
    <property type="molecule type" value="Genomic_DNA"/>
</dbReference>
<dbReference type="AlphaFoldDB" id="A0A173LN67"/>
<gene>
    <name evidence="5" type="ORF">BJL86_2314</name>
</gene>
<accession>A0A173LN67</accession>